<evidence type="ECO:0000313" key="3">
    <source>
        <dbReference type="Proteomes" id="UP000184330"/>
    </source>
</evidence>
<evidence type="ECO:0000259" key="1">
    <source>
        <dbReference type="Pfam" id="PF13924"/>
    </source>
</evidence>
<keyword evidence="3" id="KW-1185">Reference proteome</keyword>
<dbReference type="Proteomes" id="UP000184330">
    <property type="component" value="Unassembled WGS sequence"/>
</dbReference>
<dbReference type="EMBL" id="FJOG01000054">
    <property type="protein sequence ID" value="CZR68379.1"/>
    <property type="molecule type" value="Genomic_DNA"/>
</dbReference>
<sequence length="164" mass="18350">MDIADQMYGTWQCISSLTFSDEACTQPLMEPFGPNPLGRITLTPDGYMHANITHPDRALPLDKSWRSRATDEEVARVTRAMSAYCGPCKVSRRDGDVILSTKAEISLEPTWIGTIQERKVGFGERDGEKTMILKPMEPLQLPGGKLGYAVFTWVKMDPKKIVML</sequence>
<dbReference type="Pfam" id="PF13924">
    <property type="entry name" value="Lipocalin_5"/>
    <property type="match status" value="1"/>
</dbReference>
<dbReference type="InterPro" id="IPR024311">
    <property type="entry name" value="Lipocalin-like"/>
</dbReference>
<dbReference type="OrthoDB" id="3904217at2759"/>
<feature type="domain" description="Lipocalin-like" evidence="1">
    <location>
        <begin position="8"/>
        <end position="155"/>
    </location>
</feature>
<protein>
    <recommendedName>
        <fullName evidence="1">Lipocalin-like domain-containing protein</fullName>
    </recommendedName>
</protein>
<reference evidence="2 3" key="1">
    <citation type="submission" date="2016-03" db="EMBL/GenBank/DDBJ databases">
        <authorList>
            <person name="Ploux O."/>
        </authorList>
    </citation>
    <scope>NUCLEOTIDE SEQUENCE [LARGE SCALE GENOMIC DNA]</scope>
    <source>
        <strain evidence="2 3">UAMH 11012</strain>
    </source>
</reference>
<proteinExistence type="predicted"/>
<organism evidence="2 3">
    <name type="scientific">Phialocephala subalpina</name>
    <dbReference type="NCBI Taxonomy" id="576137"/>
    <lineage>
        <taxon>Eukaryota</taxon>
        <taxon>Fungi</taxon>
        <taxon>Dikarya</taxon>
        <taxon>Ascomycota</taxon>
        <taxon>Pezizomycotina</taxon>
        <taxon>Leotiomycetes</taxon>
        <taxon>Helotiales</taxon>
        <taxon>Mollisiaceae</taxon>
        <taxon>Phialocephala</taxon>
        <taxon>Phialocephala fortinii species complex</taxon>
    </lineage>
</organism>
<name>A0A1L7XTN0_9HELO</name>
<gene>
    <name evidence="2" type="ORF">PAC_18278</name>
</gene>
<evidence type="ECO:0000313" key="2">
    <source>
        <dbReference type="EMBL" id="CZR68379.1"/>
    </source>
</evidence>
<dbReference type="AlphaFoldDB" id="A0A1L7XTN0"/>
<accession>A0A1L7XTN0</accession>